<feature type="domain" description="FAR1" evidence="2">
    <location>
        <begin position="198"/>
        <end position="286"/>
    </location>
</feature>
<accession>A0AAD5JD66</accession>
<reference evidence="3" key="2">
    <citation type="submission" date="2023-02" db="EMBL/GenBank/DDBJ databases">
        <authorList>
            <person name="Swenson N.G."/>
            <person name="Wegrzyn J.L."/>
            <person name="Mcevoy S.L."/>
        </authorList>
    </citation>
    <scope>NUCLEOTIDE SEQUENCE</scope>
    <source>
        <strain evidence="3">91603</strain>
        <tissue evidence="3">Leaf</tissue>
    </source>
</reference>
<sequence length="370" mass="42302">MGFESESAAKSFYDDYARRLGFQTRFLSSRKSERDGSVISRGVGCRGGSENRSKGHESCSAMVLLKKEKLGTWVIRRFVRDHNHPLVPHSHISRRELDEKDIRIQELTAELRVKRRDFLRRRAPGRVVSPETVKQTISASLSQSHQIIYNLYQSKDMETHIEDKNVITGGESGAGEVDAIQEPYVGMVFETDKAVKAFYDEYARRKGFFTRIISSRKSDRDGSLISRRLACNKEGFNVNRHKPGVVRVRKRESIRGGCKAMIKVTREKPGRWVIKTFEKDHNHGLVISSDKARPAPDDKDSRIRELSSELNRTNQQLAVCQEQLRTVLAYIEEHNQGLSKAVENAVHNISEVESDDMMYCKGEFGKFPRV</sequence>
<evidence type="ECO:0000256" key="1">
    <source>
        <dbReference type="SAM" id="MobiDB-lite"/>
    </source>
</evidence>
<dbReference type="Proteomes" id="UP001064489">
    <property type="component" value="Chromosome 1"/>
</dbReference>
<dbReference type="PANTHER" id="PTHR46328">
    <property type="entry name" value="FAR-RED IMPAIRED RESPONSIVE (FAR1) FAMILY PROTEIN-RELATED"/>
    <property type="match status" value="1"/>
</dbReference>
<keyword evidence="4" id="KW-1185">Reference proteome</keyword>
<evidence type="ECO:0000313" key="3">
    <source>
        <dbReference type="EMBL" id="KAI9195030.1"/>
    </source>
</evidence>
<feature type="domain" description="FAR1" evidence="2">
    <location>
        <begin position="11"/>
        <end position="88"/>
    </location>
</feature>
<dbReference type="Pfam" id="PF03101">
    <property type="entry name" value="FAR1"/>
    <property type="match status" value="2"/>
</dbReference>
<dbReference type="EMBL" id="JAJSOW010000003">
    <property type="protein sequence ID" value="KAI9195030.1"/>
    <property type="molecule type" value="Genomic_DNA"/>
</dbReference>
<reference evidence="3" key="1">
    <citation type="journal article" date="2022" name="Plant J.">
        <title>Strategies of tolerance reflected in two North American maple genomes.</title>
        <authorList>
            <person name="McEvoy S.L."/>
            <person name="Sezen U.U."/>
            <person name="Trouern-Trend A."/>
            <person name="McMahon S.M."/>
            <person name="Schaberg P.G."/>
            <person name="Yang J."/>
            <person name="Wegrzyn J.L."/>
            <person name="Swenson N.G."/>
        </authorList>
    </citation>
    <scope>NUCLEOTIDE SEQUENCE</scope>
    <source>
        <strain evidence="3">91603</strain>
    </source>
</reference>
<evidence type="ECO:0000313" key="4">
    <source>
        <dbReference type="Proteomes" id="UP001064489"/>
    </source>
</evidence>
<protein>
    <recommendedName>
        <fullName evidence="2">FAR1 domain-containing protein</fullName>
    </recommendedName>
</protein>
<evidence type="ECO:0000259" key="2">
    <source>
        <dbReference type="Pfam" id="PF03101"/>
    </source>
</evidence>
<organism evidence="3 4">
    <name type="scientific">Acer negundo</name>
    <name type="common">Box elder</name>
    <dbReference type="NCBI Taxonomy" id="4023"/>
    <lineage>
        <taxon>Eukaryota</taxon>
        <taxon>Viridiplantae</taxon>
        <taxon>Streptophyta</taxon>
        <taxon>Embryophyta</taxon>
        <taxon>Tracheophyta</taxon>
        <taxon>Spermatophyta</taxon>
        <taxon>Magnoliopsida</taxon>
        <taxon>eudicotyledons</taxon>
        <taxon>Gunneridae</taxon>
        <taxon>Pentapetalae</taxon>
        <taxon>rosids</taxon>
        <taxon>malvids</taxon>
        <taxon>Sapindales</taxon>
        <taxon>Sapindaceae</taxon>
        <taxon>Hippocastanoideae</taxon>
        <taxon>Acereae</taxon>
        <taxon>Acer</taxon>
    </lineage>
</organism>
<dbReference type="InterPro" id="IPR004330">
    <property type="entry name" value="FAR1_DNA_bnd_dom"/>
</dbReference>
<dbReference type="AlphaFoldDB" id="A0AAD5JD66"/>
<comment type="caution">
    <text evidence="3">The sequence shown here is derived from an EMBL/GenBank/DDBJ whole genome shotgun (WGS) entry which is preliminary data.</text>
</comment>
<dbReference type="PANTHER" id="PTHR46328:SF39">
    <property type="entry name" value="PROTEIN FAR1-RELATED SEQUENCE 5-LIKE"/>
    <property type="match status" value="1"/>
</dbReference>
<name>A0AAD5JD66_ACENE</name>
<gene>
    <name evidence="3" type="ORF">LWI28_011019</name>
</gene>
<proteinExistence type="predicted"/>
<feature type="region of interest" description="Disordered" evidence="1">
    <location>
        <begin position="37"/>
        <end position="56"/>
    </location>
</feature>